<reference evidence="3" key="1">
    <citation type="submission" date="2016-10" db="EMBL/GenBank/DDBJ databases">
        <authorList>
            <person name="Varghese N."/>
            <person name="Submissions S."/>
        </authorList>
    </citation>
    <scope>NUCLEOTIDE SEQUENCE [LARGE SCALE GENOMIC DNA]</scope>
    <source>
        <strain evidence="3">DSM 21580</strain>
    </source>
</reference>
<evidence type="ECO:0000256" key="1">
    <source>
        <dbReference type="SAM" id="SignalP"/>
    </source>
</evidence>
<feature type="chain" id="PRO_5009291850" evidence="1">
    <location>
        <begin position="27"/>
        <end position="299"/>
    </location>
</feature>
<evidence type="ECO:0000313" key="3">
    <source>
        <dbReference type="Proteomes" id="UP000236738"/>
    </source>
</evidence>
<dbReference type="AlphaFoldDB" id="A0A1H5ZRF9"/>
<sequence>MKTKITQLSTVLFLIMTCLSFNTAKAQGAHVTCAPNCEYWKITGKTRPKGSVSCIDRSCPICAKKQNEERDKKEKQDQQKITAWKAGEKTRQASAKQKQQEALQAKEKYLKKKKENEVVLVAPKSKVSANENHSIKLSAQNQEILELAKNHKVKIDGLRDYNGRGDGLFFNGKNYETIPVKEPTGRVFYSENGQVVVLKDIKLKDMSAVGFNYGNEIDENGNFCLRFTWNSPGNDYGPLSNNGKPWADIMTLEGENLLNDKTIENVTYKGKGIYELQKRGQSQPTEQYNFKTKKITPIQ</sequence>
<keyword evidence="3" id="KW-1185">Reference proteome</keyword>
<organism evidence="2 3">
    <name type="scientific">Halpernia humi</name>
    <dbReference type="NCBI Taxonomy" id="493375"/>
    <lineage>
        <taxon>Bacteria</taxon>
        <taxon>Pseudomonadati</taxon>
        <taxon>Bacteroidota</taxon>
        <taxon>Flavobacteriia</taxon>
        <taxon>Flavobacteriales</taxon>
        <taxon>Weeksellaceae</taxon>
        <taxon>Chryseobacterium group</taxon>
        <taxon>Halpernia</taxon>
    </lineage>
</organism>
<accession>A0A1H5ZRF9</accession>
<name>A0A1H5ZRF9_9FLAO</name>
<dbReference type="EMBL" id="FNUS01000005">
    <property type="protein sequence ID" value="SEG37986.1"/>
    <property type="molecule type" value="Genomic_DNA"/>
</dbReference>
<dbReference type="RefSeq" id="WP_146063308.1">
    <property type="nucleotide sequence ID" value="NZ_FNUS01000005.1"/>
</dbReference>
<keyword evidence="1" id="KW-0732">Signal</keyword>
<gene>
    <name evidence="2" type="ORF">SAMN05421847_2121</name>
</gene>
<dbReference type="Proteomes" id="UP000236738">
    <property type="component" value="Unassembled WGS sequence"/>
</dbReference>
<proteinExistence type="predicted"/>
<evidence type="ECO:0000313" key="2">
    <source>
        <dbReference type="EMBL" id="SEG37986.1"/>
    </source>
</evidence>
<protein>
    <submittedName>
        <fullName evidence="2">Uncharacterized protein</fullName>
    </submittedName>
</protein>
<feature type="signal peptide" evidence="1">
    <location>
        <begin position="1"/>
        <end position="26"/>
    </location>
</feature>